<dbReference type="PANTHER" id="PTHR23417">
    <property type="entry name" value="3-DEOXY-D-MANNO-OCTULOSONIC-ACID TRANSFERASE/TRNA GUANINE-N 7 - -METHYLTRANSFERASE"/>
    <property type="match status" value="1"/>
</dbReference>
<evidence type="ECO:0000256" key="2">
    <source>
        <dbReference type="ARBA" id="ARBA00003015"/>
    </source>
</evidence>
<feature type="binding site" evidence="7">
    <location>
        <position position="70"/>
    </location>
    <ligand>
        <name>S-adenosyl-L-methionine</name>
        <dbReference type="ChEBI" id="CHEBI:59789"/>
    </ligand>
</feature>
<dbReference type="PROSITE" id="PS51625">
    <property type="entry name" value="SAM_MT_TRMB"/>
    <property type="match status" value="1"/>
</dbReference>
<evidence type="ECO:0000256" key="7">
    <source>
        <dbReference type="HAMAP-Rule" id="MF_01057"/>
    </source>
</evidence>
<evidence type="ECO:0000256" key="3">
    <source>
        <dbReference type="ARBA" id="ARBA00022603"/>
    </source>
</evidence>
<organism evidence="8 9">
    <name type="scientific">Arcanobacterium canis</name>
    <dbReference type="NCBI Taxonomy" id="999183"/>
    <lineage>
        <taxon>Bacteria</taxon>
        <taxon>Bacillati</taxon>
        <taxon>Actinomycetota</taxon>
        <taxon>Actinomycetes</taxon>
        <taxon>Actinomycetales</taxon>
        <taxon>Actinomycetaceae</taxon>
        <taxon>Arcanobacterium</taxon>
    </lineage>
</organism>
<dbReference type="SUPFAM" id="SSF53335">
    <property type="entry name" value="S-adenosyl-L-methionine-dependent methyltransferases"/>
    <property type="match status" value="1"/>
</dbReference>
<feature type="binding site" evidence="7">
    <location>
        <position position="187"/>
    </location>
    <ligand>
        <name>substrate</name>
    </ligand>
</feature>
<dbReference type="PANTHER" id="PTHR23417:SF14">
    <property type="entry name" value="PENTACOTRIPEPTIDE-REPEAT REGION OF PRORP DOMAIN-CONTAINING PROTEIN"/>
    <property type="match status" value="1"/>
</dbReference>
<name>A0ABY8G0Q8_9ACTO</name>
<dbReference type="InterPro" id="IPR055361">
    <property type="entry name" value="tRNA_methyltr_TrmB_bact"/>
</dbReference>
<feature type="binding site" evidence="7">
    <location>
        <begin position="236"/>
        <end position="239"/>
    </location>
    <ligand>
        <name>substrate</name>
    </ligand>
</feature>
<evidence type="ECO:0000256" key="4">
    <source>
        <dbReference type="ARBA" id="ARBA00022679"/>
    </source>
</evidence>
<dbReference type="RefSeq" id="WP_278013457.1">
    <property type="nucleotide sequence ID" value="NZ_CP121208.1"/>
</dbReference>
<comment type="caution">
    <text evidence="7">Lacks conserved residue(s) required for the propagation of feature annotation.</text>
</comment>
<protein>
    <recommendedName>
        <fullName evidence="7">tRNA (guanine-N(7)-)-methyltransferase</fullName>
        <ecNumber evidence="7">2.1.1.33</ecNumber>
    </recommendedName>
    <alternativeName>
        <fullName evidence="7">tRNA (guanine(46)-N(7))-methyltransferase</fullName>
    </alternativeName>
    <alternativeName>
        <fullName evidence="7">tRNA(m7G46)-methyltransferase</fullName>
    </alternativeName>
</protein>
<accession>A0ABY8G0Q8</accession>
<evidence type="ECO:0000256" key="6">
    <source>
        <dbReference type="ARBA" id="ARBA00022694"/>
    </source>
</evidence>
<evidence type="ECO:0000256" key="1">
    <source>
        <dbReference type="ARBA" id="ARBA00000142"/>
    </source>
</evidence>
<evidence type="ECO:0000256" key="5">
    <source>
        <dbReference type="ARBA" id="ARBA00022691"/>
    </source>
</evidence>
<dbReference type="Pfam" id="PF02390">
    <property type="entry name" value="Methyltransf_4"/>
    <property type="match status" value="1"/>
</dbReference>
<dbReference type="HAMAP" id="MF_01057">
    <property type="entry name" value="tRNA_methyltr_TrmB"/>
    <property type="match status" value="1"/>
</dbReference>
<reference evidence="8 9" key="1">
    <citation type="submission" date="2023-03" db="EMBL/GenBank/DDBJ databases">
        <title>Complete genome of Arcanobacterium canis strain DSM 25104 isolated in 2010 from a canine otitis externa in Germany.</title>
        <authorList>
            <person name="Borowiak M."/>
            <person name="Kreitlow A."/>
            <person name="Malorny B."/>
            <person name="Laemmler C."/>
            <person name="Prenger-Berninghoff E."/>
            <person name="Ploetz M."/>
            <person name="Abdulmawjood A."/>
        </authorList>
    </citation>
    <scope>NUCLEOTIDE SEQUENCE [LARGE SCALE GENOMIC DNA]</scope>
    <source>
        <strain evidence="8 9">DSM 25104</strain>
    </source>
</reference>
<keyword evidence="6 7" id="KW-0819">tRNA processing</keyword>
<dbReference type="Proteomes" id="UP001215216">
    <property type="component" value="Chromosome"/>
</dbReference>
<proteinExistence type="inferred from homology"/>
<comment type="similarity">
    <text evidence="7">Belongs to the class I-like SAM-binding methyltransferase superfamily. TrmB family.</text>
</comment>
<comment type="pathway">
    <text evidence="7">tRNA modification; N(7)-methylguanine-tRNA biosynthesis.</text>
</comment>
<feature type="binding site" evidence="7">
    <location>
        <position position="155"/>
    </location>
    <ligand>
        <name>substrate</name>
    </ligand>
</feature>
<dbReference type="NCBIfam" id="TIGR00091">
    <property type="entry name" value="tRNA (guanosine(46)-N7)-methyltransferase TrmB"/>
    <property type="match status" value="1"/>
</dbReference>
<dbReference type="GO" id="GO:0008176">
    <property type="term" value="F:tRNA (guanine(46)-N7)-methyltransferase activity"/>
    <property type="evidence" value="ECO:0007669"/>
    <property type="project" value="UniProtKB-EC"/>
</dbReference>
<gene>
    <name evidence="7 8" type="primary">trmB</name>
    <name evidence="8" type="ORF">P7079_03555</name>
</gene>
<feature type="binding site" evidence="7">
    <location>
        <position position="122"/>
    </location>
    <ligand>
        <name>S-adenosyl-L-methionine</name>
        <dbReference type="ChEBI" id="CHEBI:59789"/>
    </ligand>
</feature>
<keyword evidence="5 7" id="KW-0949">S-adenosyl-L-methionine</keyword>
<feature type="binding site" evidence="7">
    <location>
        <position position="151"/>
    </location>
    <ligand>
        <name>S-adenosyl-L-methionine</name>
        <dbReference type="ChEBI" id="CHEBI:59789"/>
    </ligand>
</feature>
<evidence type="ECO:0000313" key="8">
    <source>
        <dbReference type="EMBL" id="WFM84062.1"/>
    </source>
</evidence>
<dbReference type="EMBL" id="CP121208">
    <property type="protein sequence ID" value="WFM84062.1"/>
    <property type="molecule type" value="Genomic_DNA"/>
</dbReference>
<dbReference type="Gene3D" id="3.40.50.150">
    <property type="entry name" value="Vaccinia Virus protein VP39"/>
    <property type="match status" value="1"/>
</dbReference>
<evidence type="ECO:0000313" key="9">
    <source>
        <dbReference type="Proteomes" id="UP001215216"/>
    </source>
</evidence>
<keyword evidence="4 7" id="KW-0808">Transferase</keyword>
<feature type="binding site" evidence="7">
    <location>
        <position position="95"/>
    </location>
    <ligand>
        <name>S-adenosyl-L-methionine</name>
        <dbReference type="ChEBI" id="CHEBI:59789"/>
    </ligand>
</feature>
<keyword evidence="9" id="KW-1185">Reference proteome</keyword>
<keyword evidence="3 7" id="KW-0489">Methyltransferase</keyword>
<sequence length="274" mass="30341">MSEQNPNFGRIMSFSRRGSRLGDKFEKVMAEHASQFVIPIPPGDALTTIAADAVVDLAEAFGRDAPLTVEIGPGSGEQTIANALAHPDRNYLAVEAWAPGVARCVNAAQREGSHNVRIIEVDAAQALPILFRTDVEAPNRRADEVWSFFPDPWRKKKHFKRRIVKASFARTIAGVLAEGGVWRLATDWDSYAWQMRDVVTQAPEFSNPYAGERVDPADEGQFEGGFAPRFEQRVMTRFEQRGIDAGRTIHDLAVVRVPGDFPLPVGRDVPTEAF</sequence>
<dbReference type="EC" id="2.1.1.33" evidence="7"/>
<dbReference type="InterPro" id="IPR003358">
    <property type="entry name" value="tRNA_(Gua-N-7)_MeTrfase_Trmb"/>
</dbReference>
<comment type="catalytic activity">
    <reaction evidence="1 7">
        <text>guanosine(46) in tRNA + S-adenosyl-L-methionine = N(7)-methylguanosine(46) in tRNA + S-adenosyl-L-homocysteine</text>
        <dbReference type="Rhea" id="RHEA:42708"/>
        <dbReference type="Rhea" id="RHEA-COMP:10188"/>
        <dbReference type="Rhea" id="RHEA-COMP:10189"/>
        <dbReference type="ChEBI" id="CHEBI:57856"/>
        <dbReference type="ChEBI" id="CHEBI:59789"/>
        <dbReference type="ChEBI" id="CHEBI:74269"/>
        <dbReference type="ChEBI" id="CHEBI:74480"/>
        <dbReference type="EC" id="2.1.1.33"/>
    </reaction>
</comment>
<dbReference type="CDD" id="cd02440">
    <property type="entry name" value="AdoMet_MTases"/>
    <property type="match status" value="1"/>
</dbReference>
<dbReference type="InterPro" id="IPR029063">
    <property type="entry name" value="SAM-dependent_MTases_sf"/>
</dbReference>
<comment type="function">
    <text evidence="2 7">Catalyzes the formation of N(7)-methylguanine at position 46 (m7G46) in tRNA.</text>
</comment>